<protein>
    <recommendedName>
        <fullName evidence="5">SPIN-DOC-like zinc-finger domain-containing protein</fullName>
    </recommendedName>
</protein>
<dbReference type="OMA" id="KHRTFRA"/>
<dbReference type="STRING" id="29139.ENSVURP00010010667"/>
<evidence type="ECO:0000313" key="4">
    <source>
        <dbReference type="Proteomes" id="UP000314987"/>
    </source>
</evidence>
<dbReference type="Pfam" id="PF18658">
    <property type="entry name" value="zf-C2H2_12"/>
    <property type="match status" value="1"/>
</dbReference>
<dbReference type="GeneTree" id="ENSGT00950000182812"/>
<dbReference type="Ensembl" id="ENSVURT00010012109.1">
    <property type="protein sequence ID" value="ENSVURP00010010667.1"/>
    <property type="gene ID" value="ENSVURG00010008243.1"/>
</dbReference>
<dbReference type="AlphaFoldDB" id="A0A4X2KNG3"/>
<evidence type="ECO:0000259" key="2">
    <source>
        <dbReference type="Pfam" id="PF18658"/>
    </source>
</evidence>
<dbReference type="PANTHER" id="PTHR45913:SF5">
    <property type="entry name" value="GENERAL TRANSCRIPTION FACTOR II-I REPEAT DOMAIN-CONTAINING PROTEIN 2A-LIKE PROTEIN"/>
    <property type="match status" value="1"/>
</dbReference>
<dbReference type="Pfam" id="PF05699">
    <property type="entry name" value="Dimer_Tnp_hAT"/>
    <property type="match status" value="1"/>
</dbReference>
<dbReference type="InterPro" id="IPR012337">
    <property type="entry name" value="RNaseH-like_sf"/>
</dbReference>
<dbReference type="InterPro" id="IPR008906">
    <property type="entry name" value="HATC_C_dom"/>
</dbReference>
<evidence type="ECO:0000259" key="1">
    <source>
        <dbReference type="Pfam" id="PF05699"/>
    </source>
</evidence>
<evidence type="ECO:0000313" key="3">
    <source>
        <dbReference type="Ensembl" id="ENSVURP00010010667.1"/>
    </source>
</evidence>
<proteinExistence type="predicted"/>
<dbReference type="PANTHER" id="PTHR45913">
    <property type="entry name" value="EPM2A-INTERACTING PROTEIN 1"/>
    <property type="match status" value="1"/>
</dbReference>
<dbReference type="SUPFAM" id="SSF53098">
    <property type="entry name" value="Ribonuclease H-like"/>
    <property type="match status" value="1"/>
</dbReference>
<dbReference type="Proteomes" id="UP000314987">
    <property type="component" value="Unassembled WGS sequence"/>
</dbReference>
<sequence>MGDKKKRKIESEHRVFNPEWTHRYLFTYTRDKILCLFCQEVLSVPKEYNLRRHFESKHPDLSKLDINEKQIKASKLLKNLSGEQFFKNVNSENEAATKVSFQISKEIAAAGKSFTEGDFIKKCLLIAVSGLCPDKKSVFENISLSRMTVQQRVADISNNLNDQLNQKTNEFSYYSLAMEESTDLTDTAQLLIFIRGVDENFEVTEELAGLYSMLGQTTGKEIANQVNKCVTEKLGITFENLVAICTDGAPSMCGKNLGAVTLVEEFAGKKITKYHCIEHWQVLCSRVLNFDSVMSVVLSTVNYIRSRGLKHRSFQEFLKEVGATGNDVLYHTEVRWLSRGRVLQRFVALREEIIQFLENDSKNFPELHNEVWNNDLYFLCDITGHLNELNLQLQGKNQLIFQIIAAVKAFKMKLRLFKSQLSKGEMCHFTTCMKHIPLCKHAELGEKYSNDIELLIQEFDRRLTLSKEDDIKFKLIEDPFSVDPQELPSHLQLEVIELQCSTVYQNRHRETSLQNFCKSLDKRKFKNLRDVALQVFSIFGSTYICEQIFSIMNLNKNKQRSTLTDEHLENILNTSISNMIPEYDKLIADKKCNTSH</sequence>
<reference evidence="3" key="3">
    <citation type="submission" date="2025-09" db="UniProtKB">
        <authorList>
            <consortium name="Ensembl"/>
        </authorList>
    </citation>
    <scope>IDENTIFICATION</scope>
</reference>
<organism evidence="3 4">
    <name type="scientific">Vombatus ursinus</name>
    <name type="common">Common wombat</name>
    <dbReference type="NCBI Taxonomy" id="29139"/>
    <lineage>
        <taxon>Eukaryota</taxon>
        <taxon>Metazoa</taxon>
        <taxon>Chordata</taxon>
        <taxon>Craniata</taxon>
        <taxon>Vertebrata</taxon>
        <taxon>Euteleostomi</taxon>
        <taxon>Mammalia</taxon>
        <taxon>Metatheria</taxon>
        <taxon>Diprotodontia</taxon>
        <taxon>Vombatidae</taxon>
        <taxon>Vombatus</taxon>
    </lineage>
</organism>
<reference evidence="3" key="2">
    <citation type="submission" date="2025-08" db="UniProtKB">
        <authorList>
            <consortium name="Ensembl"/>
        </authorList>
    </citation>
    <scope>IDENTIFICATION</scope>
</reference>
<reference evidence="4" key="1">
    <citation type="submission" date="2018-12" db="EMBL/GenBank/DDBJ databases">
        <authorList>
            <person name="Yazar S."/>
        </authorList>
    </citation>
    <scope>NUCLEOTIDE SEQUENCE [LARGE SCALE GENOMIC DNA]</scope>
</reference>
<evidence type="ECO:0008006" key="5">
    <source>
        <dbReference type="Google" id="ProtNLM"/>
    </source>
</evidence>
<feature type="domain" description="HAT C-terminal dimerisation" evidence="1">
    <location>
        <begin position="515"/>
        <end position="573"/>
    </location>
</feature>
<keyword evidence="4" id="KW-1185">Reference proteome</keyword>
<dbReference type="InterPro" id="IPR040647">
    <property type="entry name" value="SPIN-DOC_Znf-C2H2"/>
</dbReference>
<name>A0A4X2KNG3_VOMUR</name>
<accession>A0A4X2KNG3</accession>
<dbReference type="GO" id="GO:0046983">
    <property type="term" value="F:protein dimerization activity"/>
    <property type="evidence" value="ECO:0007669"/>
    <property type="project" value="InterPro"/>
</dbReference>
<feature type="domain" description="SPIN-DOC-like zinc-finger" evidence="2">
    <location>
        <begin position="19"/>
        <end position="73"/>
    </location>
</feature>